<sequence>MAHEPLSWNGSQFEVLLDADESRGSIGIFTETVPAPAGPPVHVHHDADEILYLLEGEARVLADGHESNLKTGELAFVPKGAEHTFRVTSKEGGKLLIIVTPAGFEGFFAQVAAKGLKLPEDMERINELAADYNMRNIAPPLSAE</sequence>
<dbReference type="InterPro" id="IPR011051">
    <property type="entry name" value="RmlC_Cupin_sf"/>
</dbReference>
<dbReference type="STRING" id="1670800.BSQ44_10430"/>
<reference evidence="3" key="1">
    <citation type="submission" date="2016-11" db="EMBL/GenBank/DDBJ databases">
        <title>Mesorhizobium oceanicum sp. nov., isolated from deep seawater in South China Sea.</title>
        <authorList>
            <person name="Fu G.-Y."/>
        </authorList>
    </citation>
    <scope>NUCLEOTIDE SEQUENCE [LARGE SCALE GENOMIC DNA]</scope>
    <source>
        <strain evidence="3">B7</strain>
    </source>
</reference>
<feature type="domain" description="Cupin type-2" evidence="1">
    <location>
        <begin position="32"/>
        <end position="98"/>
    </location>
</feature>
<dbReference type="Proteomes" id="UP000182840">
    <property type="component" value="Chromosome"/>
</dbReference>
<dbReference type="InterPro" id="IPR013096">
    <property type="entry name" value="Cupin_2"/>
</dbReference>
<accession>A0A1L3SYM7</accession>
<dbReference type="PANTHER" id="PTHR36440:SF1">
    <property type="entry name" value="PUTATIVE (AFU_ORTHOLOGUE AFUA_8G07350)-RELATED"/>
    <property type="match status" value="1"/>
</dbReference>
<dbReference type="Gene3D" id="2.60.120.10">
    <property type="entry name" value="Jelly Rolls"/>
    <property type="match status" value="1"/>
</dbReference>
<organism evidence="2 3">
    <name type="scientific">Aquibium oceanicum</name>
    <dbReference type="NCBI Taxonomy" id="1670800"/>
    <lineage>
        <taxon>Bacteria</taxon>
        <taxon>Pseudomonadati</taxon>
        <taxon>Pseudomonadota</taxon>
        <taxon>Alphaproteobacteria</taxon>
        <taxon>Hyphomicrobiales</taxon>
        <taxon>Phyllobacteriaceae</taxon>
        <taxon>Aquibium</taxon>
    </lineage>
</organism>
<evidence type="ECO:0000259" key="1">
    <source>
        <dbReference type="Pfam" id="PF07883"/>
    </source>
</evidence>
<proteinExistence type="predicted"/>
<dbReference type="AlphaFoldDB" id="A0A1L3SYM7"/>
<name>A0A1L3SYM7_9HYPH</name>
<dbReference type="InterPro" id="IPR053146">
    <property type="entry name" value="QDO-like"/>
</dbReference>
<dbReference type="InterPro" id="IPR014710">
    <property type="entry name" value="RmlC-like_jellyroll"/>
</dbReference>
<dbReference type="PANTHER" id="PTHR36440">
    <property type="entry name" value="PUTATIVE (AFU_ORTHOLOGUE AFUA_8G07350)-RELATED"/>
    <property type="match status" value="1"/>
</dbReference>
<keyword evidence="3" id="KW-1185">Reference proteome</keyword>
<dbReference type="EMBL" id="CP018171">
    <property type="protein sequence ID" value="APH74529.1"/>
    <property type="molecule type" value="Genomic_DNA"/>
</dbReference>
<dbReference type="KEGG" id="meso:BSQ44_10430"/>
<protein>
    <recommendedName>
        <fullName evidence="1">Cupin type-2 domain-containing protein</fullName>
    </recommendedName>
</protein>
<evidence type="ECO:0000313" key="2">
    <source>
        <dbReference type="EMBL" id="APH74529.1"/>
    </source>
</evidence>
<gene>
    <name evidence="2" type="ORF">BSQ44_10430</name>
</gene>
<evidence type="ECO:0000313" key="3">
    <source>
        <dbReference type="Proteomes" id="UP000182840"/>
    </source>
</evidence>
<dbReference type="SUPFAM" id="SSF51182">
    <property type="entry name" value="RmlC-like cupins"/>
    <property type="match status" value="1"/>
</dbReference>
<dbReference type="Pfam" id="PF07883">
    <property type="entry name" value="Cupin_2"/>
    <property type="match status" value="1"/>
</dbReference>